<dbReference type="Gene3D" id="2.30.29.30">
    <property type="entry name" value="Pleckstrin-homology domain (PH domain)/Phosphotyrosine-binding domain (PTB)"/>
    <property type="match status" value="1"/>
</dbReference>
<comment type="subunit">
    <text evidence="6">Interacts (via domain Rab-GAP TBC) with RAB11B (in GTP-bound form).</text>
</comment>
<reference evidence="11 12" key="1">
    <citation type="submission" date="2019-09" db="EMBL/GenBank/DDBJ databases">
        <title>Bird 10,000 Genomes (B10K) Project - Family phase.</title>
        <authorList>
            <person name="Zhang G."/>
        </authorList>
    </citation>
    <scope>NUCLEOTIDE SEQUENCE [LARGE SCALE GENOMIC DNA]</scope>
    <source>
        <strain evidence="11">B10K-LSUMZ-50683</strain>
        <tissue evidence="11">Muscle</tissue>
    </source>
</reference>
<dbReference type="Gene3D" id="1.10.10.750">
    <property type="entry name" value="Ypt/Rab-GAP domain of gyp1p, domain 1"/>
    <property type="match status" value="1"/>
</dbReference>
<feature type="non-terminal residue" evidence="11">
    <location>
        <position position="1"/>
    </location>
</feature>
<dbReference type="EMBL" id="VWPT01000035">
    <property type="protein sequence ID" value="NXE48324.1"/>
    <property type="molecule type" value="Genomic_DNA"/>
</dbReference>
<dbReference type="Pfam" id="PF02893">
    <property type="entry name" value="GRAM"/>
    <property type="match status" value="1"/>
</dbReference>
<evidence type="ECO:0000256" key="8">
    <source>
        <dbReference type="SAM" id="MobiDB-lite"/>
    </source>
</evidence>
<evidence type="ECO:0000313" key="12">
    <source>
        <dbReference type="Proteomes" id="UP000524187"/>
    </source>
</evidence>
<protein>
    <recommendedName>
        <fullName evidence="7">TBC1 domain family member 8B</fullName>
    </recommendedName>
</protein>
<evidence type="ECO:0000256" key="1">
    <source>
        <dbReference type="ARBA" id="ARBA00004514"/>
    </source>
</evidence>
<evidence type="ECO:0000256" key="2">
    <source>
        <dbReference type="ARBA" id="ARBA00022468"/>
    </source>
</evidence>
<keyword evidence="3" id="KW-0963">Cytoplasm</keyword>
<dbReference type="GO" id="GO:0003094">
    <property type="term" value="P:glomerular filtration"/>
    <property type="evidence" value="ECO:0007669"/>
    <property type="project" value="UniProtKB-ARBA"/>
</dbReference>
<dbReference type="AlphaFoldDB" id="A0A7K8N4U9"/>
<comment type="caution">
    <text evidence="11">The sequence shown here is derived from an EMBL/GenBank/DDBJ whole genome shotgun (WGS) entry which is preliminary data.</text>
</comment>
<comment type="subcellular location">
    <subcellularLocation>
        <location evidence="1">Cytoplasm</location>
        <location evidence="1">Cytosol</location>
    </subcellularLocation>
</comment>
<accession>A0A7K8N4U9</accession>
<dbReference type="PROSITE" id="PS50086">
    <property type="entry name" value="TBC_RABGAP"/>
    <property type="match status" value="1"/>
</dbReference>
<keyword evidence="2" id="KW-0343">GTPase activation</keyword>
<evidence type="ECO:0000256" key="7">
    <source>
        <dbReference type="ARBA" id="ARBA00067411"/>
    </source>
</evidence>
<dbReference type="FunFam" id="1.10.238.10:FF:000183">
    <property type="entry name" value="TBC1 domain family member 8B"/>
    <property type="match status" value="1"/>
</dbReference>
<dbReference type="PANTHER" id="PTHR47666:SF4">
    <property type="entry name" value="TBC1 DOMAIN FAMILY MEMBER 8B"/>
    <property type="match status" value="1"/>
</dbReference>
<dbReference type="GO" id="GO:0005829">
    <property type="term" value="C:cytosol"/>
    <property type="evidence" value="ECO:0007669"/>
    <property type="project" value="UniProtKB-SubCell"/>
</dbReference>
<evidence type="ECO:0000256" key="5">
    <source>
        <dbReference type="ARBA" id="ARBA00055097"/>
    </source>
</evidence>
<dbReference type="Pfam" id="PF00566">
    <property type="entry name" value="RabGAP-TBC"/>
    <property type="match status" value="1"/>
</dbReference>
<dbReference type="FunFam" id="1.10.8.270:FF:000002">
    <property type="entry name" value="TBC1 domain family member 9B"/>
    <property type="match status" value="1"/>
</dbReference>
<feature type="domain" description="EF-hand" evidence="10">
    <location>
        <begin position="845"/>
        <end position="880"/>
    </location>
</feature>
<name>A0A7K8N4U9_CASCA</name>
<gene>
    <name evidence="11" type="primary">Tbc1d8b</name>
    <name evidence="11" type="ORF">CASCAS_R00618</name>
</gene>
<dbReference type="InterPro" id="IPR036012">
    <property type="entry name" value="TBC1D8B_PH-GRAM1"/>
</dbReference>
<comment type="function">
    <text evidence="5">Involved in vesicular recycling, probably as a RAB11B GTPase-activating protein.</text>
</comment>
<feature type="compositionally biased region" description="Low complexity" evidence="8">
    <location>
        <begin position="1051"/>
        <end position="1062"/>
    </location>
</feature>
<sequence length="1113" mass="127272">KMWLKPEEVLLKNALKLWVLERSNQYFVLQRRRGYGEEGGGGLAGLLVGTLDAVLDSTSKVAPFRILHQTPDSQVYWSIACGASREEITEHWDWLEHNVMKTLSVFDSNEDITSFVQGKIRGLIAEEGKGSFVKEEDPEKFREGLMKFEKCFGLPEQEKLVTYYSCSYWRGRVPCQGWLYLSTNFLSFYSFLLGAEIKLIISWDEISKLEKTSNVILTESIHVCSLGEDHYFSMFLHINETFLLMEQLANYAVRRLFDKETFENDLVLHDPLQITKRIFGNIVYQFRLISDVTQLISAIHSTFPTQTMQFICLFVVLQATVTSINCDKQEDTVVGVDKADPANRGVSISTKGKTAFRFTEVRDFEQLVAKLRIKCGATSSPQRIVNTEVAASSDSDSPMDFDEGRSKMGQRDNSKTVGTEALMTVYHPQDAENLDSKMLKEKMKEQSWNILFVERGHGVSMFRTKKTRDLVVRGIPETLRGELWLLFSGAVNDMASNPGYYTELVEKSLGTCTLATDEIERDLRRSLPEHPAFQSDTGISALRRVLTAYAYRNPQIGYCQAMNILTSVLLLYAKEEEAFWLLVAVCERMLPDYFNRRIIGALVDQAVFEELLRVHLPQLTDHMTDMTFFSSVSLSWFLTLFISVLPIESAVNVVDCFFYDGIKAILQLGLTVLDYNIEKLLTCKDDAEAVTVLNRFFDSVTNKDSPLPPTVQQGSNLSNTKSDHPKVDITDLIRESNERYGDIRYEDVESMRCRNRLYVIQTLEATTKQNVLRVVSQDVKFSPSDLEELYELFKKEHFLSCYWNVNSPVLRHHDASLPYLDQYRIDCQQFRVLCHLLSPWSHCANRDSLALWTFRLMDENSDCLINFKQFVCVLDIMYNGSFTEKLKLLFKLHIPPAFTEVESLSPSKGDDLSKEELIHFSQLSVSSTADSLESDALRRSPEKVGKGKVDIQAYLKQWQDELLKKEENIKDLPRMNQSQFIQFSKTLYNLFHGDPEEELLYRAIAVVTSLLLKMEEVGRRLQSPMSPVKSPAAVTELPAEVPNKGQEESSSEQAEGSRAQSSRGDHEWSFAFEQILASLLNEPAFVRFFEKPHEIKAKIESAKMLQLKARTRV</sequence>
<dbReference type="SMART" id="SM00568">
    <property type="entry name" value="GRAM"/>
    <property type="match status" value="1"/>
</dbReference>
<feature type="non-terminal residue" evidence="11">
    <location>
        <position position="1113"/>
    </location>
</feature>
<dbReference type="Proteomes" id="UP000524187">
    <property type="component" value="Unassembled WGS sequence"/>
</dbReference>
<dbReference type="FunFam" id="1.10.472.80:FF:000023">
    <property type="entry name" value="TBC1 domain family member 8B"/>
    <property type="match status" value="1"/>
</dbReference>
<dbReference type="CDD" id="cd13350">
    <property type="entry name" value="PH-GRAM1_TBC1D8B"/>
    <property type="match status" value="1"/>
</dbReference>
<dbReference type="InterPro" id="IPR035969">
    <property type="entry name" value="Rab-GAP_TBC_sf"/>
</dbReference>
<dbReference type="InterPro" id="IPR011993">
    <property type="entry name" value="PH-like_dom_sf"/>
</dbReference>
<feature type="region of interest" description="Disordered" evidence="8">
    <location>
        <begin position="1022"/>
        <end position="1065"/>
    </location>
</feature>
<keyword evidence="4" id="KW-0677">Repeat</keyword>
<keyword evidence="12" id="KW-1185">Reference proteome</keyword>
<dbReference type="InterPro" id="IPR000195">
    <property type="entry name" value="Rab-GAP-TBC_dom"/>
</dbReference>
<dbReference type="SMART" id="SM00164">
    <property type="entry name" value="TBC"/>
    <property type="match status" value="1"/>
</dbReference>
<dbReference type="PANTHER" id="PTHR47666">
    <property type="entry name" value="PROTEIN VASCULAR ASSOCIATED DEATH 1, CHLOROPLASTIC"/>
    <property type="match status" value="1"/>
</dbReference>
<feature type="domain" description="Rab-GAP TBC" evidence="9">
    <location>
        <begin position="474"/>
        <end position="661"/>
    </location>
</feature>
<feature type="compositionally biased region" description="Basic and acidic residues" evidence="8">
    <location>
        <begin position="402"/>
        <end position="414"/>
    </location>
</feature>
<dbReference type="Gene3D" id="1.10.472.80">
    <property type="entry name" value="Ypt/Rab-GAP domain of gyp1p, domain 3"/>
    <property type="match status" value="1"/>
</dbReference>
<evidence type="ECO:0000256" key="6">
    <source>
        <dbReference type="ARBA" id="ARBA00061863"/>
    </source>
</evidence>
<evidence type="ECO:0000313" key="11">
    <source>
        <dbReference type="EMBL" id="NXE48324.1"/>
    </source>
</evidence>
<dbReference type="Gene3D" id="1.10.8.270">
    <property type="entry name" value="putative rabgap domain of human tbc1 domain family member 14 like domains"/>
    <property type="match status" value="1"/>
</dbReference>
<feature type="region of interest" description="Disordered" evidence="8">
    <location>
        <begin position="389"/>
        <end position="414"/>
    </location>
</feature>
<dbReference type="InterPro" id="IPR002048">
    <property type="entry name" value="EF_hand_dom"/>
</dbReference>
<dbReference type="SUPFAM" id="SSF47923">
    <property type="entry name" value="Ypt/Rab-GAP domain of gyp1p"/>
    <property type="match status" value="2"/>
</dbReference>
<dbReference type="Gene3D" id="1.10.238.10">
    <property type="entry name" value="EF-hand"/>
    <property type="match status" value="1"/>
</dbReference>
<dbReference type="GO" id="GO:0005096">
    <property type="term" value="F:GTPase activator activity"/>
    <property type="evidence" value="ECO:0007669"/>
    <property type="project" value="UniProtKB-KW"/>
</dbReference>
<evidence type="ECO:0000259" key="9">
    <source>
        <dbReference type="PROSITE" id="PS50086"/>
    </source>
</evidence>
<evidence type="ECO:0000259" key="10">
    <source>
        <dbReference type="PROSITE" id="PS50222"/>
    </source>
</evidence>
<dbReference type="GO" id="GO:0005509">
    <property type="term" value="F:calcium ion binding"/>
    <property type="evidence" value="ECO:0007669"/>
    <property type="project" value="InterPro"/>
</dbReference>
<proteinExistence type="predicted"/>
<dbReference type="SUPFAM" id="SSF47473">
    <property type="entry name" value="EF-hand"/>
    <property type="match status" value="1"/>
</dbReference>
<evidence type="ECO:0000256" key="3">
    <source>
        <dbReference type="ARBA" id="ARBA00022490"/>
    </source>
</evidence>
<dbReference type="InterPro" id="IPR011992">
    <property type="entry name" value="EF-hand-dom_pair"/>
</dbReference>
<dbReference type="FunFam" id="2.30.29.30:FF:000013">
    <property type="entry name" value="Putative TBC1 domain family member 8B"/>
    <property type="match status" value="1"/>
</dbReference>
<dbReference type="PROSITE" id="PS50222">
    <property type="entry name" value="EF_HAND_2"/>
    <property type="match status" value="1"/>
</dbReference>
<evidence type="ECO:0000256" key="4">
    <source>
        <dbReference type="ARBA" id="ARBA00022737"/>
    </source>
</evidence>
<organism evidence="11 12">
    <name type="scientific">Casuarius casuarius</name>
    <name type="common">Southern cassowary</name>
    <name type="synonym">Struthio casuarius</name>
    <dbReference type="NCBI Taxonomy" id="8787"/>
    <lineage>
        <taxon>Eukaryota</taxon>
        <taxon>Metazoa</taxon>
        <taxon>Chordata</taxon>
        <taxon>Craniata</taxon>
        <taxon>Vertebrata</taxon>
        <taxon>Euteleostomi</taxon>
        <taxon>Archelosauria</taxon>
        <taxon>Archosauria</taxon>
        <taxon>Dinosauria</taxon>
        <taxon>Saurischia</taxon>
        <taxon>Theropoda</taxon>
        <taxon>Coelurosauria</taxon>
        <taxon>Aves</taxon>
        <taxon>Palaeognathae</taxon>
        <taxon>Casuariiformes</taxon>
        <taxon>Casuariidae</taxon>
        <taxon>Casuarius</taxon>
    </lineage>
</organism>
<dbReference type="InterPro" id="IPR004182">
    <property type="entry name" value="GRAM"/>
</dbReference>